<evidence type="ECO:0000313" key="4">
    <source>
        <dbReference type="EMBL" id="MCU6788384.1"/>
    </source>
</evidence>
<organism evidence="4 5">
    <name type="scientific">Agathobaculum ammoniilyticum</name>
    <dbReference type="NCBI Taxonomy" id="2981778"/>
    <lineage>
        <taxon>Bacteria</taxon>
        <taxon>Bacillati</taxon>
        <taxon>Bacillota</taxon>
        <taxon>Clostridia</taxon>
        <taxon>Eubacteriales</taxon>
        <taxon>Butyricicoccaceae</taxon>
        <taxon>Agathobaculum</taxon>
    </lineage>
</organism>
<comment type="caution">
    <text evidence="4">The sequence shown here is derived from an EMBL/GenBank/DDBJ whole genome shotgun (WGS) entry which is preliminary data.</text>
</comment>
<dbReference type="Proteomes" id="UP001652397">
    <property type="component" value="Unassembled WGS sequence"/>
</dbReference>
<evidence type="ECO:0000256" key="2">
    <source>
        <dbReference type="PIRNR" id="PIRNR006241"/>
    </source>
</evidence>
<gene>
    <name evidence="4" type="ORF">OCV66_04670</name>
</gene>
<dbReference type="Pfam" id="PF01261">
    <property type="entry name" value="AP_endonuc_2"/>
    <property type="match status" value="1"/>
</dbReference>
<dbReference type="PANTHER" id="PTHR43489">
    <property type="entry name" value="ISOMERASE"/>
    <property type="match status" value="1"/>
</dbReference>
<evidence type="ECO:0000313" key="5">
    <source>
        <dbReference type="Proteomes" id="UP001652397"/>
    </source>
</evidence>
<dbReference type="EMBL" id="JAOQJE010000003">
    <property type="protein sequence ID" value="MCU6788384.1"/>
    <property type="molecule type" value="Genomic_DNA"/>
</dbReference>
<protein>
    <submittedName>
        <fullName evidence="4">TIM barrel protein</fullName>
    </submittedName>
</protein>
<dbReference type="SUPFAM" id="SSF51658">
    <property type="entry name" value="Xylose isomerase-like"/>
    <property type="match status" value="1"/>
</dbReference>
<proteinExistence type="inferred from homology"/>
<name>A0ABT2U181_9FIRM</name>
<evidence type="ECO:0000256" key="1">
    <source>
        <dbReference type="ARBA" id="ARBA00023235"/>
    </source>
</evidence>
<dbReference type="PIRSF" id="PIRSF006241">
    <property type="entry name" value="HyI"/>
    <property type="match status" value="1"/>
</dbReference>
<accession>A0ABT2U181</accession>
<dbReference type="Gene3D" id="3.20.20.150">
    <property type="entry name" value="Divalent-metal-dependent TIM barrel enzymes"/>
    <property type="match status" value="1"/>
</dbReference>
<keyword evidence="1 2" id="KW-0413">Isomerase</keyword>
<dbReference type="PANTHER" id="PTHR43489:SF3">
    <property type="entry name" value="XYLOSE ISOMERASE DOMAIN PROTEIN TIM BARREL"/>
    <property type="match status" value="1"/>
</dbReference>
<dbReference type="InterPro" id="IPR036237">
    <property type="entry name" value="Xyl_isomerase-like_sf"/>
</dbReference>
<sequence length="270" mass="29727">MKTEDMIDFAINIETIYPGMEVCEKIERVSAAGFRAIEFWSWHDKDLADIRRVCQERGVSVKAFSGTSIYSLCDRAHSQDCIDWIRQSLDAAKMLSCDKLILFPNHFTPNGCADFRDQYSHTAMLANITHTLTRLAPVLEANGVTALVEPLNNLGGDAGMSLTTTEEGADIVRAVGSERVGLLCDVFHMQLMHGNLLRSITNNLGVVKYIHLADAPDRHEPGTGEINFDFLLRGVAESGYAGTVCFEYFPAGDTEAGFPAVKKLCDSISK</sequence>
<dbReference type="InterPro" id="IPR026040">
    <property type="entry name" value="HyI-like"/>
</dbReference>
<keyword evidence="5" id="KW-1185">Reference proteome</keyword>
<reference evidence="4 5" key="1">
    <citation type="journal article" date="2021" name="ISME Commun">
        <title>Automated analysis of genomic sequences facilitates high-throughput and comprehensive description of bacteria.</title>
        <authorList>
            <person name="Hitch T.C.A."/>
        </authorList>
    </citation>
    <scope>NUCLEOTIDE SEQUENCE [LARGE SCALE GENOMIC DNA]</scope>
    <source>
        <strain evidence="4 5">Sanger_34</strain>
    </source>
</reference>
<feature type="domain" description="Xylose isomerase-like TIM barrel" evidence="3">
    <location>
        <begin position="27"/>
        <end position="254"/>
    </location>
</feature>
<dbReference type="InterPro" id="IPR050417">
    <property type="entry name" value="Sugar_Epim/Isomerase"/>
</dbReference>
<evidence type="ECO:0000259" key="3">
    <source>
        <dbReference type="Pfam" id="PF01261"/>
    </source>
</evidence>
<comment type="similarity">
    <text evidence="2">Belongs to the hyi family.</text>
</comment>
<dbReference type="InterPro" id="IPR013022">
    <property type="entry name" value="Xyl_isomerase-like_TIM-brl"/>
</dbReference>